<name>A0A9X3MS43_9ACTN</name>
<dbReference type="InterPro" id="IPR001610">
    <property type="entry name" value="PAC"/>
</dbReference>
<dbReference type="AlphaFoldDB" id="A0A9X3MS43"/>
<feature type="domain" description="GGDEF" evidence="4">
    <location>
        <begin position="490"/>
        <end position="623"/>
    </location>
</feature>
<dbReference type="SUPFAM" id="SSF55073">
    <property type="entry name" value="Nucleotide cyclase"/>
    <property type="match status" value="1"/>
</dbReference>
<comment type="caution">
    <text evidence="5">The sequence shown here is derived from an EMBL/GenBank/DDBJ whole genome shotgun (WGS) entry which is preliminary data.</text>
</comment>
<dbReference type="SUPFAM" id="SSF55785">
    <property type="entry name" value="PYP-like sensor domain (PAS domain)"/>
    <property type="match status" value="2"/>
</dbReference>
<evidence type="ECO:0000259" key="1">
    <source>
        <dbReference type="PROSITE" id="PS50112"/>
    </source>
</evidence>
<dbReference type="InterPro" id="IPR000700">
    <property type="entry name" value="PAS-assoc_C"/>
</dbReference>
<dbReference type="Gene3D" id="3.30.450.20">
    <property type="entry name" value="PAS domain"/>
    <property type="match status" value="2"/>
</dbReference>
<dbReference type="InterPro" id="IPR043128">
    <property type="entry name" value="Rev_trsase/Diguanyl_cyclase"/>
</dbReference>
<feature type="domain" description="PAC" evidence="2">
    <location>
        <begin position="411"/>
        <end position="461"/>
    </location>
</feature>
<dbReference type="SMART" id="SM00086">
    <property type="entry name" value="PAC"/>
    <property type="match status" value="2"/>
</dbReference>
<dbReference type="SUPFAM" id="SSF55781">
    <property type="entry name" value="GAF domain-like"/>
    <property type="match status" value="1"/>
</dbReference>
<dbReference type="InterPro" id="IPR029016">
    <property type="entry name" value="GAF-like_dom_sf"/>
</dbReference>
<dbReference type="InterPro" id="IPR000014">
    <property type="entry name" value="PAS"/>
</dbReference>
<reference evidence="5" key="1">
    <citation type="submission" date="2022-10" db="EMBL/GenBank/DDBJ databases">
        <title>The WGS of Solirubrobacter ginsenosidimutans DSM 21036.</title>
        <authorList>
            <person name="Jiang Z."/>
        </authorList>
    </citation>
    <scope>NUCLEOTIDE SEQUENCE</scope>
    <source>
        <strain evidence="5">DSM 21036</strain>
    </source>
</reference>
<gene>
    <name evidence="5" type="ORF">OM076_11470</name>
</gene>
<dbReference type="InterPro" id="IPR052155">
    <property type="entry name" value="Biofilm_reg_signaling"/>
</dbReference>
<dbReference type="InterPro" id="IPR001633">
    <property type="entry name" value="EAL_dom"/>
</dbReference>
<dbReference type="PROSITE" id="PS50887">
    <property type="entry name" value="GGDEF"/>
    <property type="match status" value="1"/>
</dbReference>
<dbReference type="Pfam" id="PF13185">
    <property type="entry name" value="GAF_2"/>
    <property type="match status" value="1"/>
</dbReference>
<protein>
    <submittedName>
        <fullName evidence="5">EAL domain-containing protein</fullName>
    </submittedName>
</protein>
<evidence type="ECO:0000259" key="4">
    <source>
        <dbReference type="PROSITE" id="PS50887"/>
    </source>
</evidence>
<evidence type="ECO:0000259" key="3">
    <source>
        <dbReference type="PROSITE" id="PS50883"/>
    </source>
</evidence>
<dbReference type="InterPro" id="IPR035919">
    <property type="entry name" value="EAL_sf"/>
</dbReference>
<dbReference type="CDD" id="cd01949">
    <property type="entry name" value="GGDEF"/>
    <property type="match status" value="1"/>
</dbReference>
<proteinExistence type="predicted"/>
<keyword evidence="6" id="KW-1185">Reference proteome</keyword>
<dbReference type="PANTHER" id="PTHR44757:SF4">
    <property type="entry name" value="DIGUANYLATE CYCLASE DGCE-RELATED"/>
    <property type="match status" value="1"/>
</dbReference>
<dbReference type="NCBIfam" id="TIGR00229">
    <property type="entry name" value="sensory_box"/>
    <property type="match status" value="2"/>
</dbReference>
<dbReference type="SMART" id="SM00065">
    <property type="entry name" value="GAF"/>
    <property type="match status" value="1"/>
</dbReference>
<evidence type="ECO:0000313" key="6">
    <source>
        <dbReference type="Proteomes" id="UP001149140"/>
    </source>
</evidence>
<dbReference type="CDD" id="cd00130">
    <property type="entry name" value="PAS"/>
    <property type="match status" value="2"/>
</dbReference>
<dbReference type="Pfam" id="PF00563">
    <property type="entry name" value="EAL"/>
    <property type="match status" value="1"/>
</dbReference>
<sequence length="882" mass="96647">MDRTQRDAARLATVAAVVSVGAAVVSVARRGKPEPAAPASELVGLIERVAEATSRAASVDDALRACVEQVCRWTGWPVGHVYFADAERMLPSRLWYLSDPARFARFREETERTAMQRGVGLPGRVLESGRAEWIVDVTADANFPRHVCAGLVGLRGGFSFPIPIAGEMFAVIECFSVDAVRPDDRLLEVASHIGSQLGRMLAGMQTEQALRESESRFRSVAESANDAIIAADSQGRIISFNPAAQRMFGFDGDTVAGQPLSFLMPERFRPMHDAGLKRVAERPDSSRIIGKTVEVVGLRADGAEFPIELSLSTWQTGGRRFFGGIIRDIASRKEAEDQARVLETAPDPIVKVDAARRIVLANARTEELFGYLRSELIGRPVEDLFAAHSSRRAADRFHAVGVDAGGDAPEQAVELIGVRKDGSEFPVDVTLSAARGADGIVVTSILRDVTERRRFESQLRHLADHDHLTALFNRRRFEEELAEYAAVRGRRGAVVLLDLDRFKYVNDFHGHTAGDEVVRMIGRALTGVLADTDVVARLGGDEFAVLLKGADRNEATRVADLILNTVRAQELAIGTLAVTTTASIGVVPFNDSGSGVDELLAGADMAMYAAKEAGGDRCHVFDHDDEHVADMQARLAWADRIRRALDEDRFVLYWQPIIELSTGAATHHELLLRMIGDDGEIIPPGAFIDTAERFGLIGEIDRWVVTRAIHLLADDNVEDGHRLEVNLSGKSVGDRELPELIEREIALTGIDPGRLVFEITETAAIANMDLARAFAERLTRLGCRFALDDFGAGFSSFYYLKHLPLDYLKIDGDFIRNLRGSPTDQLVVKSMVDIARGMGMKTIAEFVEDGETAAMLREMGVDYSQGYFHGRPQPVLEVAETL</sequence>
<dbReference type="Proteomes" id="UP001149140">
    <property type="component" value="Unassembled WGS sequence"/>
</dbReference>
<organism evidence="5 6">
    <name type="scientific">Solirubrobacter ginsenosidimutans</name>
    <dbReference type="NCBI Taxonomy" id="490573"/>
    <lineage>
        <taxon>Bacteria</taxon>
        <taxon>Bacillati</taxon>
        <taxon>Actinomycetota</taxon>
        <taxon>Thermoleophilia</taxon>
        <taxon>Solirubrobacterales</taxon>
        <taxon>Solirubrobacteraceae</taxon>
        <taxon>Solirubrobacter</taxon>
    </lineage>
</organism>
<dbReference type="SUPFAM" id="SSF141868">
    <property type="entry name" value="EAL domain-like"/>
    <property type="match status" value="1"/>
</dbReference>
<dbReference type="InterPro" id="IPR003018">
    <property type="entry name" value="GAF"/>
</dbReference>
<evidence type="ECO:0000259" key="2">
    <source>
        <dbReference type="PROSITE" id="PS50113"/>
    </source>
</evidence>
<feature type="domain" description="PAS" evidence="1">
    <location>
        <begin position="213"/>
        <end position="283"/>
    </location>
</feature>
<dbReference type="EMBL" id="JAPDOD010000007">
    <property type="protein sequence ID" value="MDA0160886.1"/>
    <property type="molecule type" value="Genomic_DNA"/>
</dbReference>
<dbReference type="Gene3D" id="3.20.20.450">
    <property type="entry name" value="EAL domain"/>
    <property type="match status" value="1"/>
</dbReference>
<dbReference type="PROSITE" id="PS50883">
    <property type="entry name" value="EAL"/>
    <property type="match status" value="1"/>
</dbReference>
<dbReference type="SMART" id="SM00091">
    <property type="entry name" value="PAS"/>
    <property type="match status" value="2"/>
</dbReference>
<dbReference type="Pfam" id="PF00990">
    <property type="entry name" value="GGDEF"/>
    <property type="match status" value="1"/>
</dbReference>
<feature type="domain" description="PAC" evidence="2">
    <location>
        <begin position="291"/>
        <end position="341"/>
    </location>
</feature>
<dbReference type="PROSITE" id="PS50113">
    <property type="entry name" value="PAC"/>
    <property type="match status" value="2"/>
</dbReference>
<dbReference type="SMART" id="SM00267">
    <property type="entry name" value="GGDEF"/>
    <property type="match status" value="1"/>
</dbReference>
<dbReference type="InterPro" id="IPR029787">
    <property type="entry name" value="Nucleotide_cyclase"/>
</dbReference>
<evidence type="ECO:0000313" key="5">
    <source>
        <dbReference type="EMBL" id="MDA0160886.1"/>
    </source>
</evidence>
<dbReference type="PANTHER" id="PTHR44757">
    <property type="entry name" value="DIGUANYLATE CYCLASE DGCP"/>
    <property type="match status" value="1"/>
</dbReference>
<dbReference type="Gene3D" id="3.30.70.270">
    <property type="match status" value="1"/>
</dbReference>
<dbReference type="PROSITE" id="PS50112">
    <property type="entry name" value="PAS"/>
    <property type="match status" value="2"/>
</dbReference>
<dbReference type="NCBIfam" id="TIGR00254">
    <property type="entry name" value="GGDEF"/>
    <property type="match status" value="1"/>
</dbReference>
<feature type="domain" description="EAL" evidence="3">
    <location>
        <begin position="634"/>
        <end position="882"/>
    </location>
</feature>
<dbReference type="Gene3D" id="3.30.450.40">
    <property type="match status" value="1"/>
</dbReference>
<accession>A0A9X3MS43</accession>
<dbReference type="InterPro" id="IPR035965">
    <property type="entry name" value="PAS-like_dom_sf"/>
</dbReference>
<feature type="domain" description="PAS" evidence="1">
    <location>
        <begin position="334"/>
        <end position="385"/>
    </location>
</feature>
<dbReference type="CDD" id="cd01948">
    <property type="entry name" value="EAL"/>
    <property type="match status" value="1"/>
</dbReference>
<dbReference type="InterPro" id="IPR000160">
    <property type="entry name" value="GGDEF_dom"/>
</dbReference>
<dbReference type="Pfam" id="PF13426">
    <property type="entry name" value="PAS_9"/>
    <property type="match status" value="2"/>
</dbReference>
<dbReference type="SMART" id="SM00052">
    <property type="entry name" value="EAL"/>
    <property type="match status" value="1"/>
</dbReference>